<proteinExistence type="predicted"/>
<dbReference type="SMART" id="SM00530">
    <property type="entry name" value="HTH_XRE"/>
    <property type="match status" value="1"/>
</dbReference>
<gene>
    <name evidence="2" type="ORF">HKK74_01805</name>
</gene>
<dbReference type="Pfam" id="PF19054">
    <property type="entry name" value="DUF5753"/>
    <property type="match status" value="1"/>
</dbReference>
<comment type="caution">
    <text evidence="2">The sequence shown here is derived from an EMBL/GenBank/DDBJ whole genome shotgun (WGS) entry which is preliminary data.</text>
</comment>
<name>A0ABR7LHT6_9ACTN</name>
<dbReference type="Proteomes" id="UP000805614">
    <property type="component" value="Unassembled WGS sequence"/>
</dbReference>
<feature type="domain" description="HTH cro/C1-type" evidence="1">
    <location>
        <begin position="18"/>
        <end position="72"/>
    </location>
</feature>
<dbReference type="InterPro" id="IPR010982">
    <property type="entry name" value="Lambda_DNA-bd_dom_sf"/>
</dbReference>
<dbReference type="SUPFAM" id="SSF47413">
    <property type="entry name" value="lambda repressor-like DNA-binding domains"/>
    <property type="match status" value="1"/>
</dbReference>
<protein>
    <submittedName>
        <fullName evidence="2">Helix-turn-helix domain-containing protein</fullName>
    </submittedName>
</protein>
<reference evidence="2 3" key="1">
    <citation type="submission" date="2020-06" db="EMBL/GenBank/DDBJ databases">
        <title>Actinomadura xiongansis sp. nov., isolated from soil of Baiyangdian.</title>
        <authorList>
            <person name="Zhang X."/>
        </authorList>
    </citation>
    <scope>NUCLEOTIDE SEQUENCE [LARGE SCALE GENOMIC DNA]</scope>
    <source>
        <strain evidence="2 3">HBUM206468</strain>
    </source>
</reference>
<accession>A0ABR7LHT6</accession>
<dbReference type="InterPro" id="IPR043917">
    <property type="entry name" value="DUF5753"/>
</dbReference>
<sequence length="279" mass="30708">MPPENSPTVRHRRLAAELRHLREAANLTPADAAAALGWSKSKLTRFETAATRPQPADVAAMFGLYGGDEALKLALVELARKIRTRGWWATYSDVLAPSFVELENDASTIRTWGAHLIHGLLQTPDYTRAVIRADVTDEAEVNRRLQAREHRKAVLAREDAPRLDVVLDEAVLRRPVGGPEVMRGQLRALLEAGQRENITVRVVPIEAGAYPNIGAGSVTIFGFPRQIDLDVAHVESFAGGVFVEDLVEVRRCSVTVDRISELALSEERSAALIRAITEE</sequence>
<dbReference type="CDD" id="cd00093">
    <property type="entry name" value="HTH_XRE"/>
    <property type="match status" value="1"/>
</dbReference>
<organism evidence="2 3">
    <name type="scientific">Actinomadura alba</name>
    <dbReference type="NCBI Taxonomy" id="406431"/>
    <lineage>
        <taxon>Bacteria</taxon>
        <taxon>Bacillati</taxon>
        <taxon>Actinomycetota</taxon>
        <taxon>Actinomycetes</taxon>
        <taxon>Streptosporangiales</taxon>
        <taxon>Thermomonosporaceae</taxon>
        <taxon>Actinomadura</taxon>
    </lineage>
</organism>
<keyword evidence="3" id="KW-1185">Reference proteome</keyword>
<evidence type="ECO:0000259" key="1">
    <source>
        <dbReference type="PROSITE" id="PS50943"/>
    </source>
</evidence>
<dbReference type="Pfam" id="PF13560">
    <property type="entry name" value="HTH_31"/>
    <property type="match status" value="1"/>
</dbReference>
<dbReference type="PROSITE" id="PS50943">
    <property type="entry name" value="HTH_CROC1"/>
    <property type="match status" value="1"/>
</dbReference>
<evidence type="ECO:0000313" key="2">
    <source>
        <dbReference type="EMBL" id="MBC6464238.1"/>
    </source>
</evidence>
<dbReference type="InterPro" id="IPR001387">
    <property type="entry name" value="Cro/C1-type_HTH"/>
</dbReference>
<dbReference type="RefSeq" id="WP_187241169.1">
    <property type="nucleotide sequence ID" value="NZ_BAAAOK010000011.1"/>
</dbReference>
<dbReference type="EMBL" id="JABVEC010000001">
    <property type="protein sequence ID" value="MBC6464238.1"/>
    <property type="molecule type" value="Genomic_DNA"/>
</dbReference>
<evidence type="ECO:0000313" key="3">
    <source>
        <dbReference type="Proteomes" id="UP000805614"/>
    </source>
</evidence>
<dbReference type="Gene3D" id="1.10.260.40">
    <property type="entry name" value="lambda repressor-like DNA-binding domains"/>
    <property type="match status" value="1"/>
</dbReference>